<protein>
    <recommendedName>
        <fullName evidence="4">50S ribosomal protein L35</fullName>
    </recommendedName>
</protein>
<dbReference type="OrthoDB" id="7875801at2"/>
<dbReference type="Proteomes" id="UP000013243">
    <property type="component" value="Chromosome"/>
</dbReference>
<accession>A0A1B1A4K1</accession>
<keyword evidence="1" id="KW-1133">Transmembrane helix</keyword>
<dbReference type="EMBL" id="CP015230">
    <property type="protein sequence ID" value="ANP41499.1"/>
    <property type="molecule type" value="Genomic_DNA"/>
</dbReference>
<reference evidence="2 3" key="1">
    <citation type="journal article" date="2016" name="ISME J.">
        <title>Global occurrence and heterogeneity of the Roseobacter-clade species Ruegeria mobilis.</title>
        <authorList>
            <person name="Sonnenschein E."/>
            <person name="Gram L."/>
        </authorList>
    </citation>
    <scope>NUCLEOTIDE SEQUENCE [LARGE SCALE GENOMIC DNA]</scope>
    <source>
        <strain evidence="2 3">F1926</strain>
    </source>
</reference>
<evidence type="ECO:0008006" key="4">
    <source>
        <dbReference type="Google" id="ProtNLM"/>
    </source>
</evidence>
<evidence type="ECO:0000256" key="1">
    <source>
        <dbReference type="SAM" id="Phobius"/>
    </source>
</evidence>
<sequence>MDTDLLLVAGLVLAWLGVPAFFSAYAHRRSPIMAAALLVIGGGCIAWAVLTNPGGYSLVEVPDVFFRVLGRFL</sequence>
<organism evidence="2 3">
    <name type="scientific">Tritonibacter mobilis F1926</name>
    <dbReference type="NCBI Taxonomy" id="1265309"/>
    <lineage>
        <taxon>Bacteria</taxon>
        <taxon>Pseudomonadati</taxon>
        <taxon>Pseudomonadota</taxon>
        <taxon>Alphaproteobacteria</taxon>
        <taxon>Rhodobacterales</taxon>
        <taxon>Paracoccaceae</taxon>
        <taxon>Tritonibacter</taxon>
    </lineage>
</organism>
<keyword evidence="1" id="KW-0812">Transmembrane</keyword>
<dbReference type="STRING" id="1265309.K529_012045"/>
<feature type="transmembrane region" description="Helical" evidence="1">
    <location>
        <begin position="6"/>
        <end position="25"/>
    </location>
</feature>
<name>A0A1B1A4K1_9RHOB</name>
<evidence type="ECO:0000313" key="2">
    <source>
        <dbReference type="EMBL" id="ANP41499.1"/>
    </source>
</evidence>
<dbReference type="GeneID" id="28250576"/>
<evidence type="ECO:0000313" key="3">
    <source>
        <dbReference type="Proteomes" id="UP000013243"/>
    </source>
</evidence>
<dbReference type="KEGG" id="rmb:K529_012045"/>
<gene>
    <name evidence="2" type="ORF">K529_012045</name>
</gene>
<dbReference type="AlphaFoldDB" id="A0A1B1A4K1"/>
<keyword evidence="1" id="KW-0472">Membrane</keyword>
<dbReference type="RefSeq" id="WP_005614264.1">
    <property type="nucleotide sequence ID" value="NZ_CP015230.1"/>
</dbReference>
<feature type="transmembrane region" description="Helical" evidence="1">
    <location>
        <begin position="32"/>
        <end position="50"/>
    </location>
</feature>
<proteinExistence type="predicted"/>